<dbReference type="AlphaFoldDB" id="A0AAD6XQ01"/>
<evidence type="ECO:0000313" key="1">
    <source>
        <dbReference type="EMBL" id="KAJ7094719.1"/>
    </source>
</evidence>
<dbReference type="EMBL" id="JARJCN010000014">
    <property type="protein sequence ID" value="KAJ7094719.1"/>
    <property type="molecule type" value="Genomic_DNA"/>
</dbReference>
<gene>
    <name evidence="1" type="ORF">B0H15DRAFT_775892</name>
</gene>
<proteinExistence type="predicted"/>
<comment type="caution">
    <text evidence="1">The sequence shown here is derived from an EMBL/GenBank/DDBJ whole genome shotgun (WGS) entry which is preliminary data.</text>
</comment>
<evidence type="ECO:0000313" key="2">
    <source>
        <dbReference type="Proteomes" id="UP001222325"/>
    </source>
</evidence>
<keyword evidence="2" id="KW-1185">Reference proteome</keyword>
<protein>
    <submittedName>
        <fullName evidence="1">Uncharacterized protein</fullName>
    </submittedName>
</protein>
<dbReference type="Proteomes" id="UP001222325">
    <property type="component" value="Unassembled WGS sequence"/>
</dbReference>
<name>A0AAD6XQ01_9AGAR</name>
<sequence length="243" mass="27856">MEAEGWPEWLMMRFADVIPEELGERIFEKWDRTVSLGLMFPKEEKQRSKTPAVHLGGWMLYGSEARITADSLQAGLPEPQRTQVLESMDDMLGDIKAALFPITERIMHHAAPEQERSQAKAHAFMRHWCRETFEKRPNLDFGPLFFTMAIKEGASERIHVDWNDNLRKFALVWVLGNFVGGLFCSSQLGIRVPVRGRSLLAVRTRLLGHNATLVGEGRRLVFTCFTDSVIFEKALEGHDYAYF</sequence>
<dbReference type="Gene3D" id="3.60.130.30">
    <property type="match status" value="1"/>
</dbReference>
<reference evidence="1" key="1">
    <citation type="submission" date="2023-03" db="EMBL/GenBank/DDBJ databases">
        <title>Massive genome expansion in bonnet fungi (Mycena s.s.) driven by repeated elements and novel gene families across ecological guilds.</title>
        <authorList>
            <consortium name="Lawrence Berkeley National Laboratory"/>
            <person name="Harder C.B."/>
            <person name="Miyauchi S."/>
            <person name="Viragh M."/>
            <person name="Kuo A."/>
            <person name="Thoen E."/>
            <person name="Andreopoulos B."/>
            <person name="Lu D."/>
            <person name="Skrede I."/>
            <person name="Drula E."/>
            <person name="Henrissat B."/>
            <person name="Morin E."/>
            <person name="Kohler A."/>
            <person name="Barry K."/>
            <person name="LaButti K."/>
            <person name="Morin E."/>
            <person name="Salamov A."/>
            <person name="Lipzen A."/>
            <person name="Mereny Z."/>
            <person name="Hegedus B."/>
            <person name="Baldrian P."/>
            <person name="Stursova M."/>
            <person name="Weitz H."/>
            <person name="Taylor A."/>
            <person name="Grigoriev I.V."/>
            <person name="Nagy L.G."/>
            <person name="Martin F."/>
            <person name="Kauserud H."/>
        </authorList>
    </citation>
    <scope>NUCLEOTIDE SEQUENCE</scope>
    <source>
        <strain evidence="1">CBHHK173m</strain>
    </source>
</reference>
<accession>A0AAD6XQ01</accession>
<organism evidence="1 2">
    <name type="scientific">Mycena belliarum</name>
    <dbReference type="NCBI Taxonomy" id="1033014"/>
    <lineage>
        <taxon>Eukaryota</taxon>
        <taxon>Fungi</taxon>
        <taxon>Dikarya</taxon>
        <taxon>Basidiomycota</taxon>
        <taxon>Agaricomycotina</taxon>
        <taxon>Agaricomycetes</taxon>
        <taxon>Agaricomycetidae</taxon>
        <taxon>Agaricales</taxon>
        <taxon>Marasmiineae</taxon>
        <taxon>Mycenaceae</taxon>
        <taxon>Mycena</taxon>
    </lineage>
</organism>